<dbReference type="SUPFAM" id="SSF52540">
    <property type="entry name" value="P-loop containing nucleoside triphosphate hydrolases"/>
    <property type="match status" value="2"/>
</dbReference>
<evidence type="ECO:0000259" key="12">
    <source>
        <dbReference type="PROSITE" id="PS50893"/>
    </source>
</evidence>
<evidence type="ECO:0000256" key="9">
    <source>
        <dbReference type="ARBA" id="ARBA00022989"/>
    </source>
</evidence>
<evidence type="ECO:0000313" key="13">
    <source>
        <dbReference type="EMBL" id="OMH78606.1"/>
    </source>
</evidence>
<dbReference type="AlphaFoldDB" id="A0A1R1PCA8"/>
<dbReference type="PROSITE" id="PS00211">
    <property type="entry name" value="ABC_TRANSPORTER_1"/>
    <property type="match status" value="2"/>
</dbReference>
<dbReference type="InterPro" id="IPR003593">
    <property type="entry name" value="AAA+_ATPase"/>
</dbReference>
<dbReference type="GO" id="GO:0016887">
    <property type="term" value="F:ATP hydrolysis activity"/>
    <property type="evidence" value="ECO:0007669"/>
    <property type="project" value="InterPro"/>
</dbReference>
<keyword evidence="8" id="KW-1278">Translocase</keyword>
<evidence type="ECO:0000256" key="8">
    <source>
        <dbReference type="ARBA" id="ARBA00022967"/>
    </source>
</evidence>
<evidence type="ECO:0000256" key="7">
    <source>
        <dbReference type="ARBA" id="ARBA00022840"/>
    </source>
</evidence>
<evidence type="ECO:0000256" key="3">
    <source>
        <dbReference type="ARBA" id="ARBA00022448"/>
    </source>
</evidence>
<dbReference type="Gene3D" id="3.40.50.300">
    <property type="entry name" value="P-loop containing nucleotide triphosphate hydrolases"/>
    <property type="match status" value="2"/>
</dbReference>
<keyword evidence="5" id="KW-0677">Repeat</keyword>
<dbReference type="OrthoDB" id="6500128at2759"/>
<protein>
    <submittedName>
        <fullName evidence="13">Multidrug resistance-associated protein 1</fullName>
    </submittedName>
</protein>
<accession>A0A1R1PCA8</accession>
<feature type="domain" description="ABC transporter" evidence="12">
    <location>
        <begin position="470"/>
        <end position="716"/>
    </location>
</feature>
<evidence type="ECO:0000256" key="1">
    <source>
        <dbReference type="ARBA" id="ARBA00004128"/>
    </source>
</evidence>
<comment type="subcellular location">
    <subcellularLocation>
        <location evidence="1">Vacuole membrane</location>
        <topology evidence="1">Multi-pass membrane protein</topology>
    </subcellularLocation>
</comment>
<evidence type="ECO:0000256" key="10">
    <source>
        <dbReference type="ARBA" id="ARBA00023136"/>
    </source>
</evidence>
<keyword evidence="14" id="KW-1185">Reference proteome</keyword>
<dbReference type="PANTHER" id="PTHR24223:SF443">
    <property type="entry name" value="MULTIDRUG-RESISTANCE LIKE PROTEIN 1, ISOFORM I"/>
    <property type="match status" value="1"/>
</dbReference>
<keyword evidence="6" id="KW-0547">Nucleotide-binding</keyword>
<dbReference type="EMBL" id="LSSK01001882">
    <property type="protein sequence ID" value="OMH78606.1"/>
    <property type="molecule type" value="Genomic_DNA"/>
</dbReference>
<dbReference type="GO" id="GO:0000329">
    <property type="term" value="C:fungal-type vacuole membrane"/>
    <property type="evidence" value="ECO:0007669"/>
    <property type="project" value="UniProtKB-ARBA"/>
</dbReference>
<dbReference type="InterPro" id="IPR017871">
    <property type="entry name" value="ABC_transporter-like_CS"/>
</dbReference>
<dbReference type="InterPro" id="IPR036640">
    <property type="entry name" value="ABC1_TM_sf"/>
</dbReference>
<dbReference type="PROSITE" id="PS50893">
    <property type="entry name" value="ABC_TRANSPORTER_2"/>
    <property type="match status" value="2"/>
</dbReference>
<keyword evidence="9" id="KW-1133">Transmembrane helix</keyword>
<evidence type="ECO:0000256" key="2">
    <source>
        <dbReference type="ARBA" id="ARBA00009726"/>
    </source>
</evidence>
<dbReference type="PANTHER" id="PTHR24223">
    <property type="entry name" value="ATP-BINDING CASSETTE SUB-FAMILY C"/>
    <property type="match status" value="1"/>
</dbReference>
<keyword evidence="4" id="KW-0812">Transmembrane</keyword>
<reference evidence="14" key="1">
    <citation type="submission" date="2017-01" db="EMBL/GenBank/DDBJ databases">
        <authorList>
            <person name="Wang Y."/>
            <person name="White M."/>
            <person name="Kvist S."/>
            <person name="Moncalvo J.-M."/>
        </authorList>
    </citation>
    <scope>NUCLEOTIDE SEQUENCE [LARGE SCALE GENOMIC DNA]</scope>
    <source>
        <strain evidence="14">COL-18-3</strain>
    </source>
</reference>
<dbReference type="SMART" id="SM00382">
    <property type="entry name" value="AAA"/>
    <property type="match status" value="2"/>
</dbReference>
<dbReference type="InterPro" id="IPR003439">
    <property type="entry name" value="ABC_transporter-like_ATP-bd"/>
</dbReference>
<dbReference type="SUPFAM" id="SSF90123">
    <property type="entry name" value="ABC transporter transmembrane region"/>
    <property type="match status" value="1"/>
</dbReference>
<sequence length="717" mass="79358">MIAALAEAGVGIERIKSFLICDEISKRGITRLEYSRNKHGDTKTKLVQTDNVDVFWDKDGVQPTLSQITLAVENDELLAVVGQVASGKSSLISAILGEMYVKTGSITTRGSMAYAAQQPWIMNATIRENILFGYKYDKQFYERTIRACALEVDLKMMPSGDLTEIGERGINLSGGQKARVSLARAVYSRADIYMFDDPLAAVDAHVGEHIFEHVIGPNGMLNTRCRILVTNAIPYLSQCDSVALLKGGKLVEIGKFEELNSRKDGQMNALVREFGNVSAVHSEEGKSKGDVTGVSEPLVINDGMQQQDQQNGLQQQELIGNITQGKHNQTLLPENDAQPPTYSADPEIACSSSRRSSASTLPRASIEPYKNRMVNKSYTKDIGDDTEVGRLIAAEKSESGRSSASTFGLCMTYALSITRSMNWYIRMYREMEIEVVSLERIDEYSNLPSEAPFTIKDAQLDPSWPSDGKIEFVNYSVKYRPELPNCVLRDINVNINPREKVGIVGRTGAGKTSLTLGLFRIIEPYEGHIFIDGIDITKIGLHDLRSRISIIPQDPVLFSGTVRFNLDPTSCTEDTEGGEDTSRNALRKSDEELWRVLELTHLKPYIQQLDGQLDATVYQGGTNFSVGQRQLMCLARALVKDCKIIVMDEATAAIDPETDNLIQGLIRSEFKDNTIITIAHRINTIADSDKVLVFDNGKLVSVEEGKHFTSDMIVQLG</sequence>
<feature type="compositionally biased region" description="Low complexity" evidence="11">
    <location>
        <begin position="349"/>
        <end position="361"/>
    </location>
</feature>
<keyword evidence="7" id="KW-0067">ATP-binding</keyword>
<evidence type="ECO:0000256" key="4">
    <source>
        <dbReference type="ARBA" id="ARBA00022692"/>
    </source>
</evidence>
<evidence type="ECO:0000256" key="6">
    <source>
        <dbReference type="ARBA" id="ARBA00022741"/>
    </source>
</evidence>
<dbReference type="Gene3D" id="1.20.1560.10">
    <property type="entry name" value="ABC transporter type 1, transmembrane domain"/>
    <property type="match status" value="1"/>
</dbReference>
<dbReference type="GO" id="GO:0005524">
    <property type="term" value="F:ATP binding"/>
    <property type="evidence" value="ECO:0007669"/>
    <property type="project" value="UniProtKB-KW"/>
</dbReference>
<dbReference type="CDD" id="cd03244">
    <property type="entry name" value="ABCC_MRP_domain2"/>
    <property type="match status" value="1"/>
</dbReference>
<dbReference type="CDD" id="cd03250">
    <property type="entry name" value="ABCC_MRP_domain1"/>
    <property type="match status" value="1"/>
</dbReference>
<feature type="region of interest" description="Disordered" evidence="11">
    <location>
        <begin position="338"/>
        <end position="361"/>
    </location>
</feature>
<dbReference type="GO" id="GO:0042626">
    <property type="term" value="F:ATPase-coupled transmembrane transporter activity"/>
    <property type="evidence" value="ECO:0007669"/>
    <property type="project" value="TreeGrafter"/>
</dbReference>
<comment type="similarity">
    <text evidence="2">Belongs to the ABC transporter superfamily. ABCC family. Conjugate transporter (TC 3.A.1.208) subfamily.</text>
</comment>
<dbReference type="InterPro" id="IPR027417">
    <property type="entry name" value="P-loop_NTPase"/>
</dbReference>
<organism evidence="13 14">
    <name type="scientific">Zancudomyces culisetae</name>
    <name type="common">Gut fungus</name>
    <name type="synonym">Smittium culisetae</name>
    <dbReference type="NCBI Taxonomy" id="1213189"/>
    <lineage>
        <taxon>Eukaryota</taxon>
        <taxon>Fungi</taxon>
        <taxon>Fungi incertae sedis</taxon>
        <taxon>Zoopagomycota</taxon>
        <taxon>Kickxellomycotina</taxon>
        <taxon>Harpellomycetes</taxon>
        <taxon>Harpellales</taxon>
        <taxon>Legeriomycetaceae</taxon>
        <taxon>Zancudomyces</taxon>
    </lineage>
</organism>
<dbReference type="Proteomes" id="UP000188320">
    <property type="component" value="Unassembled WGS sequence"/>
</dbReference>
<proteinExistence type="inferred from homology"/>
<dbReference type="FunFam" id="3.40.50.300:FF:000450">
    <property type="entry name" value="ABC transporter C family member 2"/>
    <property type="match status" value="1"/>
</dbReference>
<comment type="caution">
    <text evidence="13">The sequence shown here is derived from an EMBL/GenBank/DDBJ whole genome shotgun (WGS) entry which is preliminary data.</text>
</comment>
<evidence type="ECO:0000313" key="14">
    <source>
        <dbReference type="Proteomes" id="UP000188320"/>
    </source>
</evidence>
<evidence type="ECO:0000256" key="5">
    <source>
        <dbReference type="ARBA" id="ARBA00022737"/>
    </source>
</evidence>
<dbReference type="Pfam" id="PF00005">
    <property type="entry name" value="ABC_tran"/>
    <property type="match status" value="2"/>
</dbReference>
<keyword evidence="3" id="KW-0813">Transport</keyword>
<keyword evidence="10" id="KW-0472">Membrane</keyword>
<evidence type="ECO:0000256" key="11">
    <source>
        <dbReference type="SAM" id="MobiDB-lite"/>
    </source>
</evidence>
<name>A0A1R1PCA8_ZANCU</name>
<feature type="domain" description="ABC transporter" evidence="12">
    <location>
        <begin position="47"/>
        <end position="272"/>
    </location>
</feature>
<dbReference type="FunFam" id="3.40.50.300:FF:000163">
    <property type="entry name" value="Multidrug resistance-associated protein member 4"/>
    <property type="match status" value="1"/>
</dbReference>
<dbReference type="InterPro" id="IPR050173">
    <property type="entry name" value="ABC_transporter_C-like"/>
</dbReference>
<gene>
    <name evidence="13" type="ORF">AX774_g7994</name>
</gene>